<proteinExistence type="predicted"/>
<dbReference type="CDD" id="cd11660">
    <property type="entry name" value="SANT_TRF"/>
    <property type="match status" value="1"/>
</dbReference>
<dbReference type="Gene3D" id="1.10.10.60">
    <property type="entry name" value="Homeodomain-like"/>
    <property type="match status" value="1"/>
</dbReference>
<dbReference type="AlphaFoldDB" id="A0A5J4YUR5"/>
<evidence type="ECO:0008006" key="4">
    <source>
        <dbReference type="Google" id="ProtNLM"/>
    </source>
</evidence>
<dbReference type="Proteomes" id="UP000324585">
    <property type="component" value="Unassembled WGS sequence"/>
</dbReference>
<name>A0A5J4YUR5_PORPP</name>
<feature type="region of interest" description="Disordered" evidence="1">
    <location>
        <begin position="402"/>
        <end position="459"/>
    </location>
</feature>
<organism evidence="2 3">
    <name type="scientific">Porphyridium purpureum</name>
    <name type="common">Red alga</name>
    <name type="synonym">Porphyridium cruentum</name>
    <dbReference type="NCBI Taxonomy" id="35688"/>
    <lineage>
        <taxon>Eukaryota</taxon>
        <taxon>Rhodophyta</taxon>
        <taxon>Bangiophyceae</taxon>
        <taxon>Porphyridiales</taxon>
        <taxon>Porphyridiaceae</taxon>
        <taxon>Porphyridium</taxon>
    </lineage>
</organism>
<accession>A0A5J4YUR5</accession>
<sequence length="537" mass="59097">MVKEHADEVWVKVLKLFQDDAVKEWVAKSVSGDWAIYDEEREMISNAMPKAGAARGGAKAAPVAVADAAKRDVAAVGAMKVAVAQAVERLFPDGEQHVGDVKQAALGAVMDAILMMACACSAHMTLNMTRAKLLNAPRDPPAAGPVLLEGQDVSLVELLSGLMLDMQGTLYNLRALLDALPRKQLHSLDIMQSEVRANVPLLLNKLCIWYLLAQTEAKVEDNKKLRKSIAPAKVLRDAIDSMYQPQEFLELPTLNFIHDAVLAAAKQDEELRRHVLQWKSKNPLRAAVSEDGDVRDTSSPALLSQCYEAIGKLRALSRVFMALVRVSVTFPEDPPVETLDPVGPQAVHAVNVVQSTAEAAVENANKLHHSLVAMQQQKTMIQSEKPRARGKRAAAQLAARIAAESGVDGDAEASAKKPPRKKKAAVSHPADVDGVESGEGEADPASRTPTTVRRKRTPWQPEEDDAIYKALYRGLEDPNLAYGKWAQMLNQYRNQFRSTRTAVDLKDRARSLRLTKENWRDAVRQWYERLGEVPVDM</sequence>
<comment type="caution">
    <text evidence="2">The sequence shown here is derived from an EMBL/GenBank/DDBJ whole genome shotgun (WGS) entry which is preliminary data.</text>
</comment>
<dbReference type="OrthoDB" id="608866at2759"/>
<evidence type="ECO:0000313" key="2">
    <source>
        <dbReference type="EMBL" id="KAA8495239.1"/>
    </source>
</evidence>
<keyword evidence="3" id="KW-1185">Reference proteome</keyword>
<evidence type="ECO:0000256" key="1">
    <source>
        <dbReference type="SAM" id="MobiDB-lite"/>
    </source>
</evidence>
<evidence type="ECO:0000313" key="3">
    <source>
        <dbReference type="Proteomes" id="UP000324585"/>
    </source>
</evidence>
<reference evidence="3" key="1">
    <citation type="journal article" date="2019" name="Nat. Commun.">
        <title>Expansion of phycobilisome linker gene families in mesophilic red algae.</title>
        <authorList>
            <person name="Lee J."/>
            <person name="Kim D."/>
            <person name="Bhattacharya D."/>
            <person name="Yoon H.S."/>
        </authorList>
    </citation>
    <scope>NUCLEOTIDE SEQUENCE [LARGE SCALE GENOMIC DNA]</scope>
    <source>
        <strain evidence="3">CCMP 1328</strain>
    </source>
</reference>
<feature type="compositionally biased region" description="Acidic residues" evidence="1">
    <location>
        <begin position="433"/>
        <end position="442"/>
    </location>
</feature>
<protein>
    <recommendedName>
        <fullName evidence="4">Myb-like domain-containing protein</fullName>
    </recommendedName>
</protein>
<dbReference type="EMBL" id="VRMN01000003">
    <property type="protein sequence ID" value="KAA8495239.1"/>
    <property type="molecule type" value="Genomic_DNA"/>
</dbReference>
<gene>
    <name evidence="2" type="ORF">FVE85_1394</name>
</gene>